<dbReference type="SUPFAM" id="SSF88659">
    <property type="entry name" value="Sigma3 and sigma4 domains of RNA polymerase sigma factors"/>
    <property type="match status" value="1"/>
</dbReference>
<dbReference type="InterPro" id="IPR013325">
    <property type="entry name" value="RNA_pol_sigma_r2"/>
</dbReference>
<evidence type="ECO:0000313" key="8">
    <source>
        <dbReference type="Proteomes" id="UP000244523"/>
    </source>
</evidence>
<dbReference type="PANTHER" id="PTHR43133">
    <property type="entry name" value="RNA POLYMERASE ECF-TYPE SIGMA FACTO"/>
    <property type="match status" value="1"/>
</dbReference>
<dbReference type="Proteomes" id="UP000244523">
    <property type="component" value="Unassembled WGS sequence"/>
</dbReference>
<dbReference type="InterPro" id="IPR013249">
    <property type="entry name" value="RNA_pol_sigma70_r4_t2"/>
</dbReference>
<dbReference type="InterPro" id="IPR039425">
    <property type="entry name" value="RNA_pol_sigma-70-like"/>
</dbReference>
<gene>
    <name evidence="7" type="ORF">C8N45_11214</name>
</gene>
<dbReference type="NCBIfam" id="TIGR02937">
    <property type="entry name" value="sigma70-ECF"/>
    <property type="match status" value="1"/>
</dbReference>
<name>A0A2T6KA98_9RHOB</name>
<dbReference type="Gene3D" id="1.10.1740.10">
    <property type="match status" value="1"/>
</dbReference>
<evidence type="ECO:0000313" key="7">
    <source>
        <dbReference type="EMBL" id="PUB11771.1"/>
    </source>
</evidence>
<evidence type="ECO:0000259" key="6">
    <source>
        <dbReference type="Pfam" id="PF08281"/>
    </source>
</evidence>
<dbReference type="Pfam" id="PF08281">
    <property type="entry name" value="Sigma70_r4_2"/>
    <property type="match status" value="1"/>
</dbReference>
<feature type="domain" description="RNA polymerase sigma factor 70 region 4 type 2" evidence="6">
    <location>
        <begin position="179"/>
        <end position="230"/>
    </location>
</feature>
<dbReference type="Gene3D" id="1.10.10.10">
    <property type="entry name" value="Winged helix-like DNA-binding domain superfamily/Winged helix DNA-binding domain"/>
    <property type="match status" value="1"/>
</dbReference>
<evidence type="ECO:0000256" key="2">
    <source>
        <dbReference type="ARBA" id="ARBA00023015"/>
    </source>
</evidence>
<protein>
    <submittedName>
        <fullName evidence="7">RNA polymerase sigma-70 factor (ECF subfamily)</fullName>
    </submittedName>
</protein>
<dbReference type="InterPro" id="IPR007627">
    <property type="entry name" value="RNA_pol_sigma70_r2"/>
</dbReference>
<proteinExistence type="inferred from homology"/>
<comment type="caution">
    <text evidence="7">The sequence shown here is derived from an EMBL/GenBank/DDBJ whole genome shotgun (WGS) entry which is preliminary data.</text>
</comment>
<keyword evidence="4" id="KW-0804">Transcription</keyword>
<sequence>MIAGLQKLRGRGERSFRRCKLFLSELFQLQSICEVVLTDCGIPGRKCRYPIKERHHTMELSEIEKLIAQISLGDHAAFSRLYDKTSGKLFAVCLRVLKQRATAEDAMQEAYVKIWKHAGRYQVTGQSPMTWLITIARNTAIDRLRAQKYSDNIDDYGNQLQAAGPTPEQSAVAASEAQRILICLDELETDRRSAIKGAYLDGESYKDLAARFDVPLNSMRTWLRRGLAALRECMSR</sequence>
<comment type="similarity">
    <text evidence="1">Belongs to the sigma-70 factor family. ECF subfamily.</text>
</comment>
<dbReference type="InterPro" id="IPR014284">
    <property type="entry name" value="RNA_pol_sigma-70_dom"/>
</dbReference>
<evidence type="ECO:0000259" key="5">
    <source>
        <dbReference type="Pfam" id="PF04542"/>
    </source>
</evidence>
<organism evidence="7 8">
    <name type="scientific">Yoonia sediminilitoris</name>
    <dbReference type="NCBI Taxonomy" id="1286148"/>
    <lineage>
        <taxon>Bacteria</taxon>
        <taxon>Pseudomonadati</taxon>
        <taxon>Pseudomonadota</taxon>
        <taxon>Alphaproteobacteria</taxon>
        <taxon>Rhodobacterales</taxon>
        <taxon>Paracoccaceae</taxon>
        <taxon>Yoonia</taxon>
    </lineage>
</organism>
<evidence type="ECO:0000256" key="3">
    <source>
        <dbReference type="ARBA" id="ARBA00023082"/>
    </source>
</evidence>
<accession>A0A2T6KA98</accession>
<dbReference type="EMBL" id="QBUD01000012">
    <property type="protein sequence ID" value="PUB11771.1"/>
    <property type="molecule type" value="Genomic_DNA"/>
</dbReference>
<dbReference type="Pfam" id="PF04542">
    <property type="entry name" value="Sigma70_r2"/>
    <property type="match status" value="1"/>
</dbReference>
<evidence type="ECO:0000256" key="4">
    <source>
        <dbReference type="ARBA" id="ARBA00023163"/>
    </source>
</evidence>
<evidence type="ECO:0000256" key="1">
    <source>
        <dbReference type="ARBA" id="ARBA00010641"/>
    </source>
</evidence>
<dbReference type="AlphaFoldDB" id="A0A2T6KA98"/>
<dbReference type="GO" id="GO:0006352">
    <property type="term" value="P:DNA-templated transcription initiation"/>
    <property type="evidence" value="ECO:0007669"/>
    <property type="project" value="InterPro"/>
</dbReference>
<dbReference type="InterPro" id="IPR036388">
    <property type="entry name" value="WH-like_DNA-bd_sf"/>
</dbReference>
<dbReference type="InterPro" id="IPR013324">
    <property type="entry name" value="RNA_pol_sigma_r3/r4-like"/>
</dbReference>
<keyword evidence="2" id="KW-0805">Transcription regulation</keyword>
<dbReference type="GO" id="GO:0003677">
    <property type="term" value="F:DNA binding"/>
    <property type="evidence" value="ECO:0007669"/>
    <property type="project" value="InterPro"/>
</dbReference>
<feature type="domain" description="RNA polymerase sigma-70 region 2" evidence="5">
    <location>
        <begin position="81"/>
        <end position="148"/>
    </location>
</feature>
<dbReference type="GO" id="GO:0016987">
    <property type="term" value="F:sigma factor activity"/>
    <property type="evidence" value="ECO:0007669"/>
    <property type="project" value="UniProtKB-KW"/>
</dbReference>
<keyword evidence="3" id="KW-0731">Sigma factor</keyword>
<reference evidence="7 8" key="1">
    <citation type="submission" date="2018-04" db="EMBL/GenBank/DDBJ databases">
        <title>Genomic Encyclopedia of Archaeal and Bacterial Type Strains, Phase II (KMG-II): from individual species to whole genera.</title>
        <authorList>
            <person name="Goeker M."/>
        </authorList>
    </citation>
    <scope>NUCLEOTIDE SEQUENCE [LARGE SCALE GENOMIC DNA]</scope>
    <source>
        <strain evidence="7 8">DSM 29955</strain>
    </source>
</reference>
<dbReference type="PANTHER" id="PTHR43133:SF62">
    <property type="entry name" value="RNA POLYMERASE SIGMA FACTOR SIGZ"/>
    <property type="match status" value="1"/>
</dbReference>
<keyword evidence="8" id="KW-1185">Reference proteome</keyword>
<dbReference type="SUPFAM" id="SSF88946">
    <property type="entry name" value="Sigma2 domain of RNA polymerase sigma factors"/>
    <property type="match status" value="1"/>
</dbReference>